<feature type="binding site" evidence="3">
    <location>
        <position position="153"/>
    </location>
    <ligand>
        <name>Mg(2+)</name>
        <dbReference type="ChEBI" id="CHEBI:18420"/>
    </ligand>
</feature>
<dbReference type="Proteomes" id="UP000270343">
    <property type="component" value="Unassembled WGS sequence"/>
</dbReference>
<feature type="binding site" evidence="2">
    <location>
        <position position="211"/>
    </location>
    <ligand>
        <name>CoA</name>
        <dbReference type="ChEBI" id="CHEBI:57287"/>
    </ligand>
</feature>
<dbReference type="GO" id="GO:0000287">
    <property type="term" value="F:magnesium ion binding"/>
    <property type="evidence" value="ECO:0007669"/>
    <property type="project" value="InterPro"/>
</dbReference>
<feature type="compositionally biased region" description="Low complexity" evidence="4">
    <location>
        <begin position="20"/>
        <end position="47"/>
    </location>
</feature>
<evidence type="ECO:0000313" key="7">
    <source>
        <dbReference type="EMBL" id="RKN71628.1"/>
    </source>
</evidence>
<dbReference type="Pfam" id="PF17837">
    <property type="entry name" value="4PPT_N"/>
    <property type="match status" value="1"/>
</dbReference>
<evidence type="ECO:0000256" key="2">
    <source>
        <dbReference type="PIRSR" id="PIRSR603542-1"/>
    </source>
</evidence>
<feature type="binding site" evidence="2">
    <location>
        <position position="201"/>
    </location>
    <ligand>
        <name>CoA</name>
        <dbReference type="ChEBI" id="CHEBI:57287"/>
    </ligand>
</feature>
<sequence>MTGHQESGSSPNHLIRTCDPVGPVTSGPPSGSGSAPGRNTTAPGTGTGLLAGLFPDVSVVELFADPPGAHLYPEEARLVARAVGKRRSEFATVRLCARTALAGLGVAPGPILRGPGGAPVWPEGVVGSMTHCDGYRAAAVAENTVVASVGIDAEPHAPLPAGIERLVALPEERRTLDRLTRTHPAVHWDRLLFSAKESTYKTWFPLTGLWLDFGDCVITPDPDNGTFHCALNVPGPVVGGRRVDGFTGQWRTVTRDGAAFVATAIAVPAPALS</sequence>
<dbReference type="PANTHER" id="PTHR38096">
    <property type="entry name" value="ENTEROBACTIN SYNTHASE COMPONENT D"/>
    <property type="match status" value="1"/>
</dbReference>
<keyword evidence="3" id="KW-0460">Magnesium</keyword>
<feature type="binding site" evidence="3">
    <location>
        <position position="152"/>
    </location>
    <ligand>
        <name>Mg(2+)</name>
        <dbReference type="ChEBI" id="CHEBI:18420"/>
    </ligand>
</feature>
<keyword evidence="3" id="KW-0479">Metal-binding</keyword>
<dbReference type="GO" id="GO:0008897">
    <property type="term" value="F:holo-[acyl-carrier-protein] synthase activity"/>
    <property type="evidence" value="ECO:0007669"/>
    <property type="project" value="InterPro"/>
</dbReference>
<feature type="binding site" evidence="2">
    <location>
        <begin position="130"/>
        <end position="131"/>
    </location>
    <ligand>
        <name>CoA</name>
        <dbReference type="ChEBI" id="CHEBI:57287"/>
    </ligand>
</feature>
<dbReference type="GO" id="GO:0009239">
    <property type="term" value="P:enterobactin biosynthetic process"/>
    <property type="evidence" value="ECO:0007669"/>
    <property type="project" value="InterPro"/>
</dbReference>
<feature type="binding site" evidence="2">
    <location>
        <position position="197"/>
    </location>
    <ligand>
        <name>CoA</name>
        <dbReference type="ChEBI" id="CHEBI:57287"/>
    </ligand>
</feature>
<feature type="domain" description="4'-phosphopantetheinyl transferase" evidence="5">
    <location>
        <begin position="148"/>
        <end position="225"/>
    </location>
</feature>
<dbReference type="InterPro" id="IPR037143">
    <property type="entry name" value="4-PPantetheinyl_Trfase_dom_sf"/>
</dbReference>
<keyword evidence="8" id="KW-1185">Reference proteome</keyword>
<name>A0A3B0BGZ1_9ACTN</name>
<feature type="binding site" evidence="3">
    <location>
        <position position="154"/>
    </location>
    <ligand>
        <name>Mg(2+)</name>
        <dbReference type="ChEBI" id="CHEBI:18420"/>
    </ligand>
</feature>
<evidence type="ECO:0000259" key="5">
    <source>
        <dbReference type="Pfam" id="PF01648"/>
    </source>
</evidence>
<comment type="cofactor">
    <cofactor evidence="3">
        <name>Mg(2+)</name>
        <dbReference type="ChEBI" id="CHEBI:18420"/>
    </cofactor>
</comment>
<dbReference type="EMBL" id="RBAM01000006">
    <property type="protein sequence ID" value="RKN71628.1"/>
    <property type="molecule type" value="Genomic_DNA"/>
</dbReference>
<dbReference type="Gene3D" id="3.90.470.20">
    <property type="entry name" value="4'-phosphopantetheinyl transferase domain"/>
    <property type="match status" value="1"/>
</dbReference>
<dbReference type="Pfam" id="PF01648">
    <property type="entry name" value="ACPS"/>
    <property type="match status" value="1"/>
</dbReference>
<dbReference type="GO" id="GO:0009366">
    <property type="term" value="C:enterobactin synthetase complex"/>
    <property type="evidence" value="ECO:0007669"/>
    <property type="project" value="InterPro"/>
</dbReference>
<evidence type="ECO:0000256" key="1">
    <source>
        <dbReference type="ARBA" id="ARBA00022679"/>
    </source>
</evidence>
<gene>
    <name evidence="7" type="ORF">D7231_16635</name>
</gene>
<feature type="binding site" evidence="2">
    <location>
        <position position="152"/>
    </location>
    <ligand>
        <name>CoA</name>
        <dbReference type="ChEBI" id="CHEBI:57287"/>
    </ligand>
</feature>
<dbReference type="InterPro" id="IPR008278">
    <property type="entry name" value="4-PPantetheinyl_Trfase_dom"/>
</dbReference>
<feature type="binding site" evidence="2">
    <location>
        <position position="86"/>
    </location>
    <ligand>
        <name>CoA</name>
        <dbReference type="ChEBI" id="CHEBI:57287"/>
    </ligand>
</feature>
<evidence type="ECO:0000256" key="4">
    <source>
        <dbReference type="SAM" id="MobiDB-lite"/>
    </source>
</evidence>
<comment type="caution">
    <text evidence="7">The sequence shown here is derived from an EMBL/GenBank/DDBJ whole genome shotgun (WGS) entry which is preliminary data.</text>
</comment>
<protein>
    <submittedName>
        <fullName evidence="7">4'-phosphopantetheinyl transferase superfamily protein</fullName>
    </submittedName>
</protein>
<evidence type="ECO:0000256" key="3">
    <source>
        <dbReference type="PIRSR" id="PIRSR603542-2"/>
    </source>
</evidence>
<evidence type="ECO:0000313" key="8">
    <source>
        <dbReference type="Proteomes" id="UP000270343"/>
    </source>
</evidence>
<dbReference type="PANTHER" id="PTHR38096:SF1">
    <property type="entry name" value="ENTEROBACTIN SYNTHASE COMPONENT D"/>
    <property type="match status" value="1"/>
</dbReference>
<keyword evidence="1 7" id="KW-0808">Transferase</keyword>
<dbReference type="GO" id="GO:0005886">
    <property type="term" value="C:plasma membrane"/>
    <property type="evidence" value="ECO:0007669"/>
    <property type="project" value="TreeGrafter"/>
</dbReference>
<organism evidence="7 8">
    <name type="scientific">Streptomyces klenkii</name>
    <dbReference type="NCBI Taxonomy" id="1420899"/>
    <lineage>
        <taxon>Bacteria</taxon>
        <taxon>Bacillati</taxon>
        <taxon>Actinomycetota</taxon>
        <taxon>Actinomycetes</taxon>
        <taxon>Kitasatosporales</taxon>
        <taxon>Streptomycetaceae</taxon>
        <taxon>Streptomyces</taxon>
    </lineage>
</organism>
<accession>A0A3B0BGZ1</accession>
<feature type="compositionally biased region" description="Polar residues" evidence="4">
    <location>
        <begin position="1"/>
        <end position="12"/>
    </location>
</feature>
<proteinExistence type="predicted"/>
<dbReference type="PRINTS" id="PR01399">
    <property type="entry name" value="ENTSNTHTASED"/>
</dbReference>
<feature type="binding site" evidence="2">
    <location>
        <position position="94"/>
    </location>
    <ligand>
        <name>CoA</name>
        <dbReference type="ChEBI" id="CHEBI:57287"/>
    </ligand>
</feature>
<reference evidence="7 8" key="1">
    <citation type="journal article" date="2015" name="Antonie Van Leeuwenhoek">
        <title>Streptomyces klenkii sp. nov., isolated from deep marine sediment.</title>
        <authorList>
            <person name="Veyisoglu A."/>
            <person name="Sahin N."/>
        </authorList>
    </citation>
    <scope>NUCLEOTIDE SEQUENCE [LARGE SCALE GENOMIC DNA]</scope>
    <source>
        <strain evidence="7 8">KCTC 29202</strain>
    </source>
</reference>
<evidence type="ECO:0000259" key="6">
    <source>
        <dbReference type="Pfam" id="PF17837"/>
    </source>
</evidence>
<dbReference type="SUPFAM" id="SSF56214">
    <property type="entry name" value="4'-phosphopantetheinyl transferase"/>
    <property type="match status" value="1"/>
</dbReference>
<dbReference type="InterPro" id="IPR003542">
    <property type="entry name" value="Enbac_synth_compD-like"/>
</dbReference>
<dbReference type="OrthoDB" id="8210607at2"/>
<feature type="domain" description="4'-phosphopantetheinyl transferase N-terminal" evidence="6">
    <location>
        <begin position="74"/>
        <end position="141"/>
    </location>
</feature>
<dbReference type="AlphaFoldDB" id="A0A3B0BGZ1"/>
<feature type="region of interest" description="Disordered" evidence="4">
    <location>
        <begin position="1"/>
        <end position="47"/>
    </location>
</feature>
<dbReference type="InterPro" id="IPR041354">
    <property type="entry name" value="4PPT_N"/>
</dbReference>